<dbReference type="GO" id="GO:0003700">
    <property type="term" value="F:DNA-binding transcription factor activity"/>
    <property type="evidence" value="ECO:0007669"/>
    <property type="project" value="InterPro"/>
</dbReference>
<evidence type="ECO:0000313" key="6">
    <source>
        <dbReference type="Proteomes" id="UP000284824"/>
    </source>
</evidence>
<dbReference type="SUPFAM" id="SSF46785">
    <property type="entry name" value="Winged helix' DNA-binding domain"/>
    <property type="match status" value="2"/>
</dbReference>
<dbReference type="InterPro" id="IPR050679">
    <property type="entry name" value="Bact_HTH_transcr_reg"/>
</dbReference>
<dbReference type="CDD" id="cd07377">
    <property type="entry name" value="WHTH_GntR"/>
    <property type="match status" value="2"/>
</dbReference>
<dbReference type="Gene3D" id="1.10.10.10">
    <property type="entry name" value="Winged helix-like DNA-binding domain superfamily/Winged helix DNA-binding domain"/>
    <property type="match status" value="2"/>
</dbReference>
<sequence length="160" mass="17097">MPTAADPVAAGKWLTGGRVYTQIADRLREQIATGAFRPGEALPSEAALCEKFGVARNTVRRGLALLEGEGLVRTVPSKGRIVTVAGGQAAPYRYQVIAAELRARIEDGQLPPGGALPSEADLRRHYAASRNTVRQALAVLERDGLVVAEHGRGRFVSRSE</sequence>
<dbReference type="Proteomes" id="UP000284824">
    <property type="component" value="Unassembled WGS sequence"/>
</dbReference>
<dbReference type="InterPro" id="IPR036390">
    <property type="entry name" value="WH_DNA-bd_sf"/>
</dbReference>
<dbReference type="InterPro" id="IPR000524">
    <property type="entry name" value="Tscrpt_reg_HTH_GntR"/>
</dbReference>
<evidence type="ECO:0000256" key="3">
    <source>
        <dbReference type="ARBA" id="ARBA00023163"/>
    </source>
</evidence>
<feature type="domain" description="HTH gntR-type" evidence="4">
    <location>
        <begin position="17"/>
        <end position="85"/>
    </location>
</feature>
<dbReference type="PANTHER" id="PTHR44846:SF17">
    <property type="entry name" value="GNTR-FAMILY TRANSCRIPTIONAL REGULATOR"/>
    <property type="match status" value="1"/>
</dbReference>
<evidence type="ECO:0000256" key="2">
    <source>
        <dbReference type="ARBA" id="ARBA00023125"/>
    </source>
</evidence>
<dbReference type="RefSeq" id="WP_127938241.1">
    <property type="nucleotide sequence ID" value="NZ_SAUN01000001.1"/>
</dbReference>
<keyword evidence="2" id="KW-0238">DNA-binding</keyword>
<evidence type="ECO:0000313" key="5">
    <source>
        <dbReference type="EMBL" id="RVX46246.1"/>
    </source>
</evidence>
<dbReference type="PRINTS" id="PR00035">
    <property type="entry name" value="HTHGNTR"/>
</dbReference>
<dbReference type="GO" id="GO:0003677">
    <property type="term" value="F:DNA binding"/>
    <property type="evidence" value="ECO:0007669"/>
    <property type="project" value="UniProtKB-KW"/>
</dbReference>
<dbReference type="EMBL" id="SAUN01000001">
    <property type="protein sequence ID" value="RVX46246.1"/>
    <property type="molecule type" value="Genomic_DNA"/>
</dbReference>
<accession>A0A438MKJ0</accession>
<feature type="domain" description="HTH gntR-type" evidence="4">
    <location>
        <begin position="91"/>
        <end position="159"/>
    </location>
</feature>
<evidence type="ECO:0000259" key="4">
    <source>
        <dbReference type="PROSITE" id="PS50949"/>
    </source>
</evidence>
<dbReference type="PROSITE" id="PS50949">
    <property type="entry name" value="HTH_GNTR"/>
    <property type="match status" value="2"/>
</dbReference>
<dbReference type="AlphaFoldDB" id="A0A438MKJ0"/>
<dbReference type="PANTHER" id="PTHR44846">
    <property type="entry name" value="MANNOSYL-D-GLYCERATE TRANSPORT/METABOLISM SYSTEM REPRESSOR MNGR-RELATED"/>
    <property type="match status" value="1"/>
</dbReference>
<proteinExistence type="predicted"/>
<keyword evidence="6" id="KW-1185">Reference proteome</keyword>
<dbReference type="OrthoDB" id="3532720at2"/>
<reference evidence="5 6" key="1">
    <citation type="submission" date="2019-01" db="EMBL/GenBank/DDBJ databases">
        <title>Sequencing the genomes of 1000 actinobacteria strains.</title>
        <authorList>
            <person name="Klenk H.-P."/>
        </authorList>
    </citation>
    <scope>NUCLEOTIDE SEQUENCE [LARGE SCALE GENOMIC DNA]</scope>
    <source>
        <strain evidence="5 6">DSM 43925</strain>
    </source>
</reference>
<dbReference type="GO" id="GO:0045892">
    <property type="term" value="P:negative regulation of DNA-templated transcription"/>
    <property type="evidence" value="ECO:0007669"/>
    <property type="project" value="TreeGrafter"/>
</dbReference>
<comment type="caution">
    <text evidence="5">The sequence shown here is derived from an EMBL/GenBank/DDBJ whole genome shotgun (WGS) entry which is preliminary data.</text>
</comment>
<protein>
    <submittedName>
        <fullName evidence="5">Regulatory GntR family protein</fullName>
    </submittedName>
</protein>
<dbReference type="Pfam" id="PF00392">
    <property type="entry name" value="GntR"/>
    <property type="match status" value="2"/>
</dbReference>
<name>A0A438MKJ0_9ACTN</name>
<evidence type="ECO:0000256" key="1">
    <source>
        <dbReference type="ARBA" id="ARBA00023015"/>
    </source>
</evidence>
<keyword evidence="1" id="KW-0805">Transcription regulation</keyword>
<organism evidence="5 6">
    <name type="scientific">Nonomuraea polychroma</name>
    <dbReference type="NCBI Taxonomy" id="46176"/>
    <lineage>
        <taxon>Bacteria</taxon>
        <taxon>Bacillati</taxon>
        <taxon>Actinomycetota</taxon>
        <taxon>Actinomycetes</taxon>
        <taxon>Streptosporangiales</taxon>
        <taxon>Streptosporangiaceae</taxon>
        <taxon>Nonomuraea</taxon>
    </lineage>
</organism>
<dbReference type="SMART" id="SM00345">
    <property type="entry name" value="HTH_GNTR"/>
    <property type="match status" value="2"/>
</dbReference>
<keyword evidence="3" id="KW-0804">Transcription</keyword>
<dbReference type="InterPro" id="IPR036388">
    <property type="entry name" value="WH-like_DNA-bd_sf"/>
</dbReference>
<gene>
    <name evidence="5" type="ORF">EDD27_9109</name>
</gene>